<keyword evidence="3" id="KW-0808">Transferase</keyword>
<dbReference type="RefSeq" id="WP_216962978.1">
    <property type="nucleotide sequence ID" value="NZ_JAHOPB010000001.1"/>
</dbReference>
<feature type="domain" description="C-methyltransferase" evidence="2">
    <location>
        <begin position="244"/>
        <end position="401"/>
    </location>
</feature>
<feature type="domain" description="Methyltransferase putative zinc binding" evidence="1">
    <location>
        <begin position="4"/>
        <end position="65"/>
    </location>
</feature>
<dbReference type="GO" id="GO:0032259">
    <property type="term" value="P:methylation"/>
    <property type="evidence" value="ECO:0007669"/>
    <property type="project" value="UniProtKB-KW"/>
</dbReference>
<evidence type="ECO:0000313" key="3">
    <source>
        <dbReference type="EMBL" id="MBU8875555.1"/>
    </source>
</evidence>
<comment type="caution">
    <text evidence="3">The sequence shown here is derived from an EMBL/GenBank/DDBJ whole genome shotgun (WGS) entry which is preliminary data.</text>
</comment>
<reference evidence="3 4" key="1">
    <citation type="submission" date="2021-06" db="EMBL/GenBank/DDBJ databases">
        <authorList>
            <person name="Lee D.H."/>
        </authorList>
    </citation>
    <scope>NUCLEOTIDE SEQUENCE [LARGE SCALE GENOMIC DNA]</scope>
    <source>
        <strain evidence="3 4">MMS21-HV4-11</strain>
    </source>
</reference>
<dbReference type="Pfam" id="PF08421">
    <property type="entry name" value="Methyltransf_13"/>
    <property type="match status" value="1"/>
</dbReference>
<dbReference type="Pfam" id="PF13489">
    <property type="entry name" value="Methyltransf_23"/>
    <property type="match status" value="1"/>
</dbReference>
<proteinExistence type="predicted"/>
<keyword evidence="3" id="KW-0489">Methyltransferase</keyword>
<evidence type="ECO:0000259" key="1">
    <source>
        <dbReference type="Pfam" id="PF08421"/>
    </source>
</evidence>
<sequence length="407" mass="44984">MARCILCQSSDVEVVLDLGKMALANKFLTKAELEAGEPAYPLRLAHCNECGHVQLPDRVPPAAMFEDYLYMSSLSETLVNHLHGLAAAVVDWAKLAPNALVLDIGCNDCTLLEGFRTQKMNVLGMDPAVNLAPVAKKKGIEVVNDFFGLASARKLRERFGPAKAITATNVFPHIPALDDFVAGLDVMLDTDGVFVVEAHYLLDLLDQAAFDTIYHEHVSYWSLDAMQKLFNPRGFEVVDCRRLPIHHGQLRAFIQRKGVRPVSAAVTAQLAQEREYGVPGREPLDKLAAQAHQVRQQLRSTLDELKGKGMKVAGYGAPAKGSTLLTFAGVNSGDLEWIADRSPLKQGRYTPDSHIPVVPAERILEEQPDYLLVLAWNFVDEIVRQQAEYRSRGGKFILPVPEVKILQ</sequence>
<keyword evidence="4" id="KW-1185">Reference proteome</keyword>
<organism evidence="3 4">
    <name type="scientific">Reyranella humidisoli</name>
    <dbReference type="NCBI Taxonomy" id="2849149"/>
    <lineage>
        <taxon>Bacteria</taxon>
        <taxon>Pseudomonadati</taxon>
        <taxon>Pseudomonadota</taxon>
        <taxon>Alphaproteobacteria</taxon>
        <taxon>Hyphomicrobiales</taxon>
        <taxon>Reyranellaceae</taxon>
        <taxon>Reyranella</taxon>
    </lineage>
</organism>
<dbReference type="GO" id="GO:0008168">
    <property type="term" value="F:methyltransferase activity"/>
    <property type="evidence" value="ECO:0007669"/>
    <property type="project" value="UniProtKB-KW"/>
</dbReference>
<dbReference type="InterPro" id="IPR013630">
    <property type="entry name" value="Methyltransf_Zn-bd_dom_put"/>
</dbReference>
<name>A0ABS6INI9_9HYPH</name>
<dbReference type="Proteomes" id="UP000727907">
    <property type="component" value="Unassembled WGS sequence"/>
</dbReference>
<evidence type="ECO:0000313" key="4">
    <source>
        <dbReference type="Proteomes" id="UP000727907"/>
    </source>
</evidence>
<dbReference type="InterPro" id="IPR013691">
    <property type="entry name" value="MeTrfase_14"/>
</dbReference>
<dbReference type="EMBL" id="JAHOPB010000001">
    <property type="protein sequence ID" value="MBU8875555.1"/>
    <property type="molecule type" value="Genomic_DNA"/>
</dbReference>
<evidence type="ECO:0000259" key="2">
    <source>
        <dbReference type="Pfam" id="PF08484"/>
    </source>
</evidence>
<accession>A0ABS6INI9</accession>
<protein>
    <submittedName>
        <fullName evidence="3">Class I SAM-dependent methyltransferase</fullName>
    </submittedName>
</protein>
<dbReference type="PANTHER" id="PTHR43861">
    <property type="entry name" value="TRANS-ACONITATE 2-METHYLTRANSFERASE-RELATED"/>
    <property type="match status" value="1"/>
</dbReference>
<gene>
    <name evidence="3" type="ORF">KQ910_17410</name>
</gene>
<dbReference type="Pfam" id="PF08484">
    <property type="entry name" value="Methyltransf_14"/>
    <property type="match status" value="1"/>
</dbReference>
<dbReference type="PANTHER" id="PTHR43861:SF5">
    <property type="entry name" value="BLL5978 PROTEIN"/>
    <property type="match status" value="1"/>
</dbReference>